<dbReference type="PANTHER" id="PTHR21432:SF20">
    <property type="entry name" value="ACETYL-COA HYDROLASE"/>
    <property type="match status" value="1"/>
</dbReference>
<dbReference type="Proteomes" id="UP000193083">
    <property type="component" value="Unassembled WGS sequence"/>
</dbReference>
<keyword evidence="3" id="KW-1185">Reference proteome</keyword>
<dbReference type="AlphaFoldDB" id="A0A1X7N2T6"/>
<dbReference type="GO" id="GO:0006083">
    <property type="term" value="P:acetate metabolic process"/>
    <property type="evidence" value="ECO:0007669"/>
    <property type="project" value="InterPro"/>
</dbReference>
<dbReference type="SUPFAM" id="SSF100950">
    <property type="entry name" value="NagB/RpiA/CoA transferase-like"/>
    <property type="match status" value="2"/>
</dbReference>
<dbReference type="Pfam" id="PF13336">
    <property type="entry name" value="AcetylCoA_hyd_C"/>
    <property type="match status" value="1"/>
</dbReference>
<name>A0A1X7N2T6_9HYPH</name>
<keyword evidence="2" id="KW-0808">Transferase</keyword>
<dbReference type="InterPro" id="IPR037171">
    <property type="entry name" value="NagB/RpiA_transferase-like"/>
</dbReference>
<organism evidence="2 3">
    <name type="scientific">Mesorhizobium australicum</name>
    <dbReference type="NCBI Taxonomy" id="536018"/>
    <lineage>
        <taxon>Bacteria</taxon>
        <taxon>Pseudomonadati</taxon>
        <taxon>Pseudomonadota</taxon>
        <taxon>Alphaproteobacteria</taxon>
        <taxon>Hyphomicrobiales</taxon>
        <taxon>Phyllobacteriaceae</taxon>
        <taxon>Mesorhizobium</taxon>
    </lineage>
</organism>
<evidence type="ECO:0000313" key="3">
    <source>
        <dbReference type="Proteomes" id="UP000193083"/>
    </source>
</evidence>
<evidence type="ECO:0000313" key="2">
    <source>
        <dbReference type="EMBL" id="SMH30736.1"/>
    </source>
</evidence>
<sequence length="410" mass="42434">MTTAAARIISSIPHGSSVFLPGSAAEIRSLSTALVAPDAPPLHLTTSYVPGINPTLAGKLPNGGRLAGPFAAGPRGVQASGSMNHLPMSYGTFRRHLPSANFDWLVVHVAPPDGNGRASLGPSVEFTPIVLKRAARLAVVVNPNIPVIPGASTIDISAADVVTEIDEPLVEYDVGAPSPQSDAIARAVASLIDDGAALQIGLGKVPDALLRLLADRRCLRLQSGMLSDGTRLLQEAGALDADFIHTSCVHVGTRAYYDWLAGRDGLAVLGCDHTHSPAVLGSVDRLITVNSALSVDLFGQANLEMLDGRAISGVGGAADFSRAASLSPTGISIVALPSVSNDGAISRVVGSIDGVVSIPRHDIDVIVTEHGIADLRGATTIERGERLISVAAPQHRADLETAWRQIAGRL</sequence>
<dbReference type="EMBL" id="FXBL01000004">
    <property type="protein sequence ID" value="SMH30736.1"/>
    <property type="molecule type" value="Genomic_DNA"/>
</dbReference>
<dbReference type="GO" id="GO:0016787">
    <property type="term" value="F:hydrolase activity"/>
    <property type="evidence" value="ECO:0007669"/>
    <property type="project" value="UniProtKB-KW"/>
</dbReference>
<dbReference type="InterPro" id="IPR046433">
    <property type="entry name" value="ActCoA_hydro"/>
</dbReference>
<dbReference type="GO" id="GO:0008775">
    <property type="term" value="F:acetate CoA-transferase activity"/>
    <property type="evidence" value="ECO:0007669"/>
    <property type="project" value="InterPro"/>
</dbReference>
<gene>
    <name evidence="2" type="ORF">SAMN02982922_1077</name>
</gene>
<dbReference type="Gene3D" id="3.40.1080.20">
    <property type="entry name" value="Acetyl-CoA hydrolase/transferase C-terminal domain"/>
    <property type="match status" value="1"/>
</dbReference>
<proteinExistence type="predicted"/>
<keyword evidence="2" id="KW-0378">Hydrolase</keyword>
<accession>A0A1X7N2T6</accession>
<dbReference type="InterPro" id="IPR026888">
    <property type="entry name" value="AcetylCoA_hyd_C"/>
</dbReference>
<dbReference type="RefSeq" id="WP_085463202.1">
    <property type="nucleotide sequence ID" value="NZ_FXBL01000004.1"/>
</dbReference>
<reference evidence="2 3" key="1">
    <citation type="submission" date="2017-04" db="EMBL/GenBank/DDBJ databases">
        <authorList>
            <person name="Afonso C.L."/>
            <person name="Miller P.J."/>
            <person name="Scott M.A."/>
            <person name="Spackman E."/>
            <person name="Goraichik I."/>
            <person name="Dimitrov K.M."/>
            <person name="Suarez D.L."/>
            <person name="Swayne D.E."/>
        </authorList>
    </citation>
    <scope>NUCLEOTIDE SEQUENCE [LARGE SCALE GENOMIC DNA]</scope>
    <source>
        <strain evidence="2 3">B5P</strain>
    </source>
</reference>
<protein>
    <submittedName>
        <fullName evidence="2">Acetyl-CoA hydrolase/transferase C-terminal domain-containing protein</fullName>
    </submittedName>
</protein>
<dbReference type="InterPro" id="IPR038460">
    <property type="entry name" value="AcetylCoA_hyd_C_sf"/>
</dbReference>
<dbReference type="Gene3D" id="3.30.750.70">
    <property type="entry name" value="4-hydroxybutyrate coenzyme like domains"/>
    <property type="match status" value="1"/>
</dbReference>
<dbReference type="Gene3D" id="3.40.1080.10">
    <property type="entry name" value="Glutaconate Coenzyme A-transferase"/>
    <property type="match status" value="1"/>
</dbReference>
<dbReference type="OrthoDB" id="9801795at2"/>
<dbReference type="PANTHER" id="PTHR21432">
    <property type="entry name" value="ACETYL-COA HYDROLASE-RELATED"/>
    <property type="match status" value="1"/>
</dbReference>
<feature type="domain" description="Acetyl-CoA hydrolase/transferase C-terminal" evidence="1">
    <location>
        <begin position="252"/>
        <end position="401"/>
    </location>
</feature>
<evidence type="ECO:0000259" key="1">
    <source>
        <dbReference type="Pfam" id="PF13336"/>
    </source>
</evidence>